<evidence type="ECO:0000313" key="5">
    <source>
        <dbReference type="Proteomes" id="UP000518681"/>
    </source>
</evidence>
<keyword evidence="1" id="KW-1133">Transmembrane helix</keyword>
<gene>
    <name evidence="3" type="ORF">GGD69_000831</name>
    <name evidence="2" type="ORF">OI25_4645</name>
</gene>
<dbReference type="Proteomes" id="UP000518681">
    <property type="component" value="Unassembled WGS sequence"/>
</dbReference>
<dbReference type="KEGG" id="bfn:OI25_4645"/>
<reference evidence="2 4" key="1">
    <citation type="journal article" date="2015" name="Genome Announc.">
        <title>Complete genome sequences for 59 burkholderia isolates, both pathogenic and near neighbor.</title>
        <authorList>
            <person name="Johnson S.L."/>
            <person name="Bishop-Lilly K.A."/>
            <person name="Ladner J.T."/>
            <person name="Daligault H.E."/>
            <person name="Davenport K.W."/>
            <person name="Jaissle J."/>
            <person name="Frey K.G."/>
            <person name="Koroleva G.I."/>
            <person name="Bruce D.C."/>
            <person name="Coyne S.R."/>
            <person name="Broomall S.M."/>
            <person name="Li P.E."/>
            <person name="Teshima H."/>
            <person name="Gibbons H.S."/>
            <person name="Palacios G.F."/>
            <person name="Rosenzweig C.N."/>
            <person name="Redden C.L."/>
            <person name="Xu Y."/>
            <person name="Minogue T.D."/>
            <person name="Chain P.S."/>
        </authorList>
    </citation>
    <scope>NUCLEOTIDE SEQUENCE [LARGE SCALE GENOMIC DNA]</scope>
    <source>
        <strain evidence="2 4">ATCC BAA-463</strain>
    </source>
</reference>
<keyword evidence="1" id="KW-0472">Membrane</keyword>
<evidence type="ECO:0000256" key="1">
    <source>
        <dbReference type="SAM" id="Phobius"/>
    </source>
</evidence>
<feature type="transmembrane region" description="Helical" evidence="1">
    <location>
        <begin position="6"/>
        <end position="23"/>
    </location>
</feature>
<dbReference type="EMBL" id="JACIIK010000002">
    <property type="protein sequence ID" value="MBB6199985.1"/>
    <property type="molecule type" value="Genomic_DNA"/>
</dbReference>
<sequence>MDLLYLIAIVAFGGLVAAFIMGCDKLHRAPGGRP</sequence>
<name>A0AAW3UNI0_9BURK</name>
<evidence type="ECO:0000313" key="4">
    <source>
        <dbReference type="Proteomes" id="UP000032614"/>
    </source>
</evidence>
<keyword evidence="1" id="KW-0812">Transmembrane</keyword>
<accession>A0AAW3UNI0</accession>
<reference evidence="3 5" key="2">
    <citation type="submission" date="2020-08" db="EMBL/GenBank/DDBJ databases">
        <title>Genomic Encyclopedia of Type Strains, Phase IV (KMG-V): Genome sequencing to study the core and pangenomes of soil and plant-associated prokaryotes.</title>
        <authorList>
            <person name="Whitman W."/>
        </authorList>
    </citation>
    <scope>NUCLEOTIDE SEQUENCE [LARGE SCALE GENOMIC DNA]</scope>
    <source>
        <strain evidence="3 5">SEMIA 4013</strain>
    </source>
</reference>
<organism evidence="3 5">
    <name type="scientific">Paraburkholderia fungorum</name>
    <dbReference type="NCBI Taxonomy" id="134537"/>
    <lineage>
        <taxon>Bacteria</taxon>
        <taxon>Pseudomonadati</taxon>
        <taxon>Pseudomonadota</taxon>
        <taxon>Betaproteobacteria</taxon>
        <taxon>Burkholderiales</taxon>
        <taxon>Burkholderiaceae</taxon>
        <taxon>Paraburkholderia</taxon>
    </lineage>
</organism>
<protein>
    <submittedName>
        <fullName evidence="2">Membrane protein</fullName>
    </submittedName>
</protein>
<dbReference type="EMBL" id="CP010027">
    <property type="protein sequence ID" value="AJZ62414.1"/>
    <property type="molecule type" value="Genomic_DNA"/>
</dbReference>
<dbReference type="AlphaFoldDB" id="A0AAW3UNI0"/>
<evidence type="ECO:0000313" key="2">
    <source>
        <dbReference type="EMBL" id="AJZ62414.1"/>
    </source>
</evidence>
<dbReference type="Proteomes" id="UP000032614">
    <property type="component" value="Chromosome 2"/>
</dbReference>
<evidence type="ECO:0000313" key="3">
    <source>
        <dbReference type="EMBL" id="MBB6199985.1"/>
    </source>
</evidence>
<proteinExistence type="predicted"/>